<dbReference type="GO" id="GO:0140098">
    <property type="term" value="F:catalytic activity, acting on RNA"/>
    <property type="evidence" value="ECO:0007669"/>
    <property type="project" value="UniProtKB-ARBA"/>
</dbReference>
<dbReference type="EMBL" id="FOQD01000015">
    <property type="protein sequence ID" value="SFJ08727.1"/>
    <property type="molecule type" value="Genomic_DNA"/>
</dbReference>
<gene>
    <name evidence="5" type="ORF">SAMN05421753_115101</name>
</gene>
<keyword evidence="3" id="KW-0413">Isomerase</keyword>
<name>A0A1I3NHR2_9PLAN</name>
<proteinExistence type="inferred from homology"/>
<keyword evidence="2" id="KW-0819">tRNA processing</keyword>
<dbReference type="Gene3D" id="3.30.2350.20">
    <property type="entry name" value="TruD, catalytic domain"/>
    <property type="match status" value="2"/>
</dbReference>
<dbReference type="PANTHER" id="PTHR13326:SF21">
    <property type="entry name" value="PSEUDOURIDYLATE SYNTHASE PUS7L"/>
    <property type="match status" value="1"/>
</dbReference>
<dbReference type="AlphaFoldDB" id="A0A1I3NHR2"/>
<keyword evidence="6" id="KW-1185">Reference proteome</keyword>
<dbReference type="Proteomes" id="UP000199518">
    <property type="component" value="Unassembled WGS sequence"/>
</dbReference>
<evidence type="ECO:0000256" key="1">
    <source>
        <dbReference type="ARBA" id="ARBA00007953"/>
    </source>
</evidence>
<dbReference type="STRING" id="1576369.SAMN05421753_115101"/>
<dbReference type="GO" id="GO:0009982">
    <property type="term" value="F:pseudouridine synthase activity"/>
    <property type="evidence" value="ECO:0007669"/>
    <property type="project" value="InterPro"/>
</dbReference>
<dbReference type="PANTHER" id="PTHR13326">
    <property type="entry name" value="TRNA PSEUDOURIDINE SYNTHASE D"/>
    <property type="match status" value="1"/>
</dbReference>
<dbReference type="GO" id="GO:0003723">
    <property type="term" value="F:RNA binding"/>
    <property type="evidence" value="ECO:0007669"/>
    <property type="project" value="InterPro"/>
</dbReference>
<dbReference type="InterPro" id="IPR020103">
    <property type="entry name" value="PsdUridine_synth_cat_dom_sf"/>
</dbReference>
<evidence type="ECO:0000256" key="3">
    <source>
        <dbReference type="ARBA" id="ARBA00023235"/>
    </source>
</evidence>
<comment type="similarity">
    <text evidence="1">Belongs to the pseudouridine synthase TruD family.</text>
</comment>
<dbReference type="InterPro" id="IPR011760">
    <property type="entry name" value="PsdUridine_synth_TruD_insert"/>
</dbReference>
<feature type="domain" description="TRUD" evidence="4">
    <location>
        <begin position="135"/>
        <end position="345"/>
    </location>
</feature>
<dbReference type="Pfam" id="PF01142">
    <property type="entry name" value="TruD"/>
    <property type="match status" value="1"/>
</dbReference>
<dbReference type="OrthoDB" id="1550679at2"/>
<accession>A0A1I3NHR2</accession>
<reference evidence="6" key="1">
    <citation type="submission" date="2016-10" db="EMBL/GenBank/DDBJ databases">
        <authorList>
            <person name="Varghese N."/>
            <person name="Submissions S."/>
        </authorList>
    </citation>
    <scope>NUCLEOTIDE SEQUENCE [LARGE SCALE GENOMIC DNA]</scope>
    <source>
        <strain evidence="6">DSM 26348</strain>
    </source>
</reference>
<dbReference type="GO" id="GO:0001522">
    <property type="term" value="P:pseudouridine synthesis"/>
    <property type="evidence" value="ECO:0007669"/>
    <property type="project" value="InterPro"/>
</dbReference>
<dbReference type="PROSITE" id="PS50984">
    <property type="entry name" value="TRUD"/>
    <property type="match status" value="1"/>
</dbReference>
<sequence length="399" mass="45647">MKLRRQMEDFRVTEQSSLQVGSAGPFAVYDLKKVGWTTLDAIDRLARQLDLPRRNINHAGLKDRYAVTSQRVTIRNGPRRSYDDGPLSLTYLGQSTREISSDDIASNQFTIVLRSLTPEEHQLAAQALPEIQQSGVPNYFDDQRFGSWFPEHGFIAAAWIRDRYEEAFRLAFAEFEPTDNADERQQKAILRELWGDWIQCKQLLDRSHRRSIVTYLCDHPADFKGAWALVNPDLRGLYLSALQSHLWNQIVSEMFVRHCNPDQLVNMTLKPGPVAAPRRLTEEQREFFLNASCPLPSARLRLEDFAEPELVAEVLAKQGWTLPELKVRFPRDKFFSRAQRPVMIPVKDCSGEFADDDLDPGRTRLTLTFTLPRGAYATMVVKRLTLGEPVADETPETAL</sequence>
<dbReference type="PROSITE" id="PS01268">
    <property type="entry name" value="UPF0024"/>
    <property type="match status" value="1"/>
</dbReference>
<dbReference type="InterPro" id="IPR001656">
    <property type="entry name" value="PsdUridine_synth_TruD"/>
</dbReference>
<dbReference type="InterPro" id="IPR042214">
    <property type="entry name" value="TruD_catalytic"/>
</dbReference>
<evidence type="ECO:0000256" key="2">
    <source>
        <dbReference type="ARBA" id="ARBA00022694"/>
    </source>
</evidence>
<dbReference type="SUPFAM" id="SSF55120">
    <property type="entry name" value="Pseudouridine synthase"/>
    <property type="match status" value="1"/>
</dbReference>
<organism evidence="5 6">
    <name type="scientific">Planctomicrobium piriforme</name>
    <dbReference type="NCBI Taxonomy" id="1576369"/>
    <lineage>
        <taxon>Bacteria</taxon>
        <taxon>Pseudomonadati</taxon>
        <taxon>Planctomycetota</taxon>
        <taxon>Planctomycetia</taxon>
        <taxon>Planctomycetales</taxon>
        <taxon>Planctomycetaceae</taxon>
        <taxon>Planctomicrobium</taxon>
    </lineage>
</organism>
<protein>
    <submittedName>
        <fullName evidence="5">tRNA pseudouridine13 synthase</fullName>
    </submittedName>
</protein>
<dbReference type="PIRSF" id="PIRSF037016">
    <property type="entry name" value="Pseudouridin_synth_euk_prd"/>
    <property type="match status" value="1"/>
</dbReference>
<evidence type="ECO:0000313" key="6">
    <source>
        <dbReference type="Proteomes" id="UP000199518"/>
    </source>
</evidence>
<dbReference type="GO" id="GO:0008033">
    <property type="term" value="P:tRNA processing"/>
    <property type="evidence" value="ECO:0007669"/>
    <property type="project" value="UniProtKB-KW"/>
</dbReference>
<evidence type="ECO:0000313" key="5">
    <source>
        <dbReference type="EMBL" id="SFJ08727.1"/>
    </source>
</evidence>
<dbReference type="InterPro" id="IPR020119">
    <property type="entry name" value="PsdUridine_synth_TruD_CS"/>
</dbReference>
<evidence type="ECO:0000259" key="4">
    <source>
        <dbReference type="PROSITE" id="PS50984"/>
    </source>
</evidence>